<evidence type="ECO:0000313" key="2">
    <source>
        <dbReference type="Proteomes" id="UP001597340"/>
    </source>
</evidence>
<name>A0ABW4DA86_9BACL</name>
<gene>
    <name evidence="1" type="ORF">ACFQ5D_09455</name>
</gene>
<evidence type="ECO:0000313" key="1">
    <source>
        <dbReference type="EMBL" id="MFD1461642.1"/>
    </source>
</evidence>
<comment type="caution">
    <text evidence="1">The sequence shown here is derived from an EMBL/GenBank/DDBJ whole genome shotgun (WGS) entry which is preliminary data.</text>
</comment>
<sequence>MAGRKKEGRDEKGGGEEMRIKINNLRAKHLNYSETVSVLSVDLEAETFVWYMNGNEVLDSLDYVEYWEADEA</sequence>
<reference evidence="2" key="1">
    <citation type="journal article" date="2019" name="Int. J. Syst. Evol. Microbiol.">
        <title>The Global Catalogue of Microorganisms (GCM) 10K type strain sequencing project: providing services to taxonomists for standard genome sequencing and annotation.</title>
        <authorList>
            <consortium name="The Broad Institute Genomics Platform"/>
            <consortium name="The Broad Institute Genome Sequencing Center for Infectious Disease"/>
            <person name="Wu L."/>
            <person name="Ma J."/>
        </authorList>
    </citation>
    <scope>NUCLEOTIDE SEQUENCE [LARGE SCALE GENOMIC DNA]</scope>
    <source>
        <strain evidence="2">CCM 9147</strain>
    </source>
</reference>
<keyword evidence="2" id="KW-1185">Reference proteome</keyword>
<dbReference type="Proteomes" id="UP001597340">
    <property type="component" value="Unassembled WGS sequence"/>
</dbReference>
<dbReference type="RefSeq" id="WP_229524400.1">
    <property type="nucleotide sequence ID" value="NZ_JAFFQR010000064.1"/>
</dbReference>
<organism evidence="1 2">
    <name type="scientific">Paenibacillus farraposensis</name>
    <dbReference type="NCBI Taxonomy" id="2807095"/>
    <lineage>
        <taxon>Bacteria</taxon>
        <taxon>Bacillati</taxon>
        <taxon>Bacillota</taxon>
        <taxon>Bacilli</taxon>
        <taxon>Bacillales</taxon>
        <taxon>Paenibacillaceae</taxon>
        <taxon>Paenibacillus</taxon>
    </lineage>
</organism>
<dbReference type="EMBL" id="JBHTNZ010000009">
    <property type="protein sequence ID" value="MFD1461642.1"/>
    <property type="molecule type" value="Genomic_DNA"/>
</dbReference>
<accession>A0ABW4DA86</accession>
<proteinExistence type="predicted"/>
<protein>
    <submittedName>
        <fullName evidence="1">Uncharacterized protein</fullName>
    </submittedName>
</protein>